<dbReference type="Pfam" id="PF03690">
    <property type="entry name" value="MYG1_exonuc"/>
    <property type="match status" value="1"/>
</dbReference>
<evidence type="ECO:0000256" key="1">
    <source>
        <dbReference type="ARBA" id="ARBA00010105"/>
    </source>
</evidence>
<keyword evidence="2" id="KW-1133">Transmembrane helix</keyword>
<dbReference type="WBParaSite" id="PgR024_g077_t08">
    <property type="protein sequence ID" value="PgR024_g077_t08"/>
    <property type="gene ID" value="PgR024_g077"/>
</dbReference>
<evidence type="ECO:0000256" key="2">
    <source>
        <dbReference type="SAM" id="Phobius"/>
    </source>
</evidence>
<dbReference type="WBParaSite" id="PgR024_g077_t10">
    <property type="protein sequence ID" value="PgR024_g077_t10"/>
    <property type="gene ID" value="PgR024_g077"/>
</dbReference>
<feature type="transmembrane region" description="Helical" evidence="2">
    <location>
        <begin position="407"/>
        <end position="429"/>
    </location>
</feature>
<dbReference type="GO" id="GO:0005634">
    <property type="term" value="C:nucleus"/>
    <property type="evidence" value="ECO:0007669"/>
    <property type="project" value="TreeGrafter"/>
</dbReference>
<keyword evidence="3" id="KW-1185">Reference proteome</keyword>
<dbReference type="PANTHER" id="PTHR11215">
    <property type="entry name" value="METAL DEPENDENT HYDROLASE - RELATED"/>
    <property type="match status" value="1"/>
</dbReference>
<comment type="similarity">
    <text evidence="1">Belongs to the MYG1 family.</text>
</comment>
<name>A0A915B457_PARUN</name>
<dbReference type="InterPro" id="IPR003226">
    <property type="entry name" value="MYG1_exonuclease"/>
</dbReference>
<dbReference type="GO" id="GO:0005737">
    <property type="term" value="C:cytoplasm"/>
    <property type="evidence" value="ECO:0007669"/>
    <property type="project" value="TreeGrafter"/>
</dbReference>
<accession>A0A915B457</accession>
<organism evidence="3 5">
    <name type="scientific">Parascaris univalens</name>
    <name type="common">Nematode worm</name>
    <dbReference type="NCBI Taxonomy" id="6257"/>
    <lineage>
        <taxon>Eukaryota</taxon>
        <taxon>Metazoa</taxon>
        <taxon>Ecdysozoa</taxon>
        <taxon>Nematoda</taxon>
        <taxon>Chromadorea</taxon>
        <taxon>Rhabditida</taxon>
        <taxon>Spirurina</taxon>
        <taxon>Ascaridomorpha</taxon>
        <taxon>Ascaridoidea</taxon>
        <taxon>Ascarididae</taxon>
        <taxon>Parascaris</taxon>
    </lineage>
</organism>
<proteinExistence type="inferred from homology"/>
<keyword evidence="2" id="KW-0472">Membrane</keyword>
<dbReference type="AlphaFoldDB" id="A0A915B457"/>
<reference evidence="4 5" key="1">
    <citation type="submission" date="2022-11" db="UniProtKB">
        <authorList>
            <consortium name="WormBaseParasite"/>
        </authorList>
    </citation>
    <scope>IDENTIFICATION</scope>
</reference>
<evidence type="ECO:0000313" key="4">
    <source>
        <dbReference type="WBParaSite" id="PgR024_g077_t08"/>
    </source>
</evidence>
<sequence>MMARTPLRALVEGGHRLISRLTSTSPGMPSIGTHNGKFHCDEVLACFMLKSLPQFTHYDIIRTRDPSALSNCSIVVDVGGVYDHEKLRYDHHQRDFNDTMKTLNVLDFETKLSSAGLIYAHYGRRVIAELLKLRDDSTEVNILYKKVYEAFVEAVDAIDNGIPQFDGIPRYHLGGTLSSRVGNLNPAWNDEDIDVEKRFHEAMKLVGAEFLDRLRYFHRSWLPARELVAECVENRFDIDKSGQILALDKGGVPWKEHFFTLEKEHNLLNAQITYMVFADTTSGDWRVQAIPLDEKATFENRLPLPETWRGYRNGELSKLTGIPNCVFTHMTGFIGGNRTRDGAVEMARRSLQIAGKYLGFYEDLAFLKEMKDIGGVQWAQKQPITFQYVKVFYQAIWWKAEIAIKGVFFFFVKTIRLLGAAIIVAYFALSETRVESAREVNLPVAPFEERHVCHLTSVR</sequence>
<evidence type="ECO:0000313" key="5">
    <source>
        <dbReference type="WBParaSite" id="PgR024_g077_t09"/>
    </source>
</evidence>
<dbReference type="WBParaSite" id="PgR024_g077_t09">
    <property type="protein sequence ID" value="PgR024_g077_t09"/>
    <property type="gene ID" value="PgR024_g077"/>
</dbReference>
<evidence type="ECO:0000313" key="3">
    <source>
        <dbReference type="Proteomes" id="UP000887569"/>
    </source>
</evidence>
<dbReference type="PANTHER" id="PTHR11215:SF1">
    <property type="entry name" value="MYG1 EXONUCLEASE"/>
    <property type="match status" value="1"/>
</dbReference>
<dbReference type="WBParaSite" id="PgR024_g077_t11">
    <property type="protein sequence ID" value="PgR024_g077_t11"/>
    <property type="gene ID" value="PgR024_g077"/>
</dbReference>
<dbReference type="Proteomes" id="UP000887569">
    <property type="component" value="Unplaced"/>
</dbReference>
<keyword evidence="2" id="KW-0812">Transmembrane</keyword>
<protein>
    <submittedName>
        <fullName evidence="4 5">Regulator of microtubule dynamics protein 1</fullName>
    </submittedName>
</protein>